<evidence type="ECO:0000256" key="3">
    <source>
        <dbReference type="PROSITE-ProRule" id="PRU00169"/>
    </source>
</evidence>
<feature type="domain" description="Response regulatory" evidence="4">
    <location>
        <begin position="9"/>
        <end position="123"/>
    </location>
</feature>
<dbReference type="Pfam" id="PF00072">
    <property type="entry name" value="Response_reg"/>
    <property type="match status" value="1"/>
</dbReference>
<accession>A0A8G2BZL7</accession>
<dbReference type="Proteomes" id="UP000199581">
    <property type="component" value="Unassembled WGS sequence"/>
</dbReference>
<proteinExistence type="predicted"/>
<keyword evidence="1 3" id="KW-0597">Phosphoprotein</keyword>
<keyword evidence="2" id="KW-0902">Two-component regulatory system</keyword>
<name>A0A8G2BZL7_DESNO</name>
<dbReference type="InterPro" id="IPR001789">
    <property type="entry name" value="Sig_transdc_resp-reg_receiver"/>
</dbReference>
<dbReference type="GO" id="GO:0000160">
    <property type="term" value="P:phosphorelay signal transduction system"/>
    <property type="evidence" value="ECO:0007669"/>
    <property type="project" value="UniProtKB-KW"/>
</dbReference>
<evidence type="ECO:0000313" key="5">
    <source>
        <dbReference type="EMBL" id="SFL26339.1"/>
    </source>
</evidence>
<evidence type="ECO:0000259" key="4">
    <source>
        <dbReference type="PROSITE" id="PS50110"/>
    </source>
</evidence>
<feature type="modified residue" description="4-aspartylphosphate" evidence="3">
    <location>
        <position position="58"/>
    </location>
</feature>
<dbReference type="InterPro" id="IPR011006">
    <property type="entry name" value="CheY-like_superfamily"/>
</dbReference>
<dbReference type="SMART" id="SM00448">
    <property type="entry name" value="REC"/>
    <property type="match status" value="1"/>
</dbReference>
<dbReference type="PANTHER" id="PTHR44591">
    <property type="entry name" value="STRESS RESPONSE REGULATOR PROTEIN 1"/>
    <property type="match status" value="1"/>
</dbReference>
<dbReference type="SUPFAM" id="SSF52172">
    <property type="entry name" value="CheY-like"/>
    <property type="match status" value="1"/>
</dbReference>
<evidence type="ECO:0000313" key="6">
    <source>
        <dbReference type="Proteomes" id="UP000199581"/>
    </source>
</evidence>
<sequence length="129" mass="14092">MASVHAGPSVLVVDDEQDFVETLVKRMERRGFKVAGVGSGQEALLLLGKEHYDVVILDVMMPGIDGIETLREIKLAWPKIQVILLSGHGGEEMGLRGMAYGAYSYLLKPVALKTIVETTYTAFEEAGVR</sequence>
<dbReference type="AlphaFoldDB" id="A0A8G2BZL7"/>
<dbReference type="PANTHER" id="PTHR44591:SF14">
    <property type="entry name" value="PROTEIN PILG"/>
    <property type="match status" value="1"/>
</dbReference>
<dbReference type="InterPro" id="IPR050595">
    <property type="entry name" value="Bact_response_regulator"/>
</dbReference>
<dbReference type="Gene3D" id="3.40.50.2300">
    <property type="match status" value="1"/>
</dbReference>
<reference evidence="5 6" key="1">
    <citation type="submission" date="2016-10" db="EMBL/GenBank/DDBJ databases">
        <authorList>
            <person name="Varghese N."/>
            <person name="Submissions S."/>
        </authorList>
    </citation>
    <scope>NUCLEOTIDE SEQUENCE [LARGE SCALE GENOMIC DNA]</scope>
    <source>
        <strain evidence="5 6">DSM 1741</strain>
    </source>
</reference>
<evidence type="ECO:0000256" key="2">
    <source>
        <dbReference type="ARBA" id="ARBA00023012"/>
    </source>
</evidence>
<dbReference type="CDD" id="cd00156">
    <property type="entry name" value="REC"/>
    <property type="match status" value="1"/>
</dbReference>
<dbReference type="EMBL" id="FOTO01000001">
    <property type="protein sequence ID" value="SFL26339.1"/>
    <property type="molecule type" value="Genomic_DNA"/>
</dbReference>
<dbReference type="PROSITE" id="PS50110">
    <property type="entry name" value="RESPONSE_REGULATORY"/>
    <property type="match status" value="1"/>
</dbReference>
<organism evidence="5 6">
    <name type="scientific">Desulfomicrobium norvegicum (strain DSM 1741 / NCIMB 8310)</name>
    <name type="common">Desulfovibrio baculatus (strain Norway 4)</name>
    <name type="synonym">Desulfovibrio desulfuricans (strain Norway 4)</name>
    <dbReference type="NCBI Taxonomy" id="52561"/>
    <lineage>
        <taxon>Bacteria</taxon>
        <taxon>Pseudomonadati</taxon>
        <taxon>Thermodesulfobacteriota</taxon>
        <taxon>Desulfovibrionia</taxon>
        <taxon>Desulfovibrionales</taxon>
        <taxon>Desulfomicrobiaceae</taxon>
        <taxon>Desulfomicrobium</taxon>
    </lineage>
</organism>
<comment type="caution">
    <text evidence="5">The sequence shown here is derived from an EMBL/GenBank/DDBJ whole genome shotgun (WGS) entry which is preliminary data.</text>
</comment>
<evidence type="ECO:0000256" key="1">
    <source>
        <dbReference type="ARBA" id="ARBA00022553"/>
    </source>
</evidence>
<keyword evidence="6" id="KW-1185">Reference proteome</keyword>
<gene>
    <name evidence="5" type="ORF">SAMN05421830_101222</name>
</gene>
<protein>
    <submittedName>
        <fullName evidence="5">Response regulator receiver domain-containing protein</fullName>
    </submittedName>
</protein>
<dbReference type="OrthoDB" id="9800029at2"/>